<evidence type="ECO:0000313" key="2">
    <source>
        <dbReference type="Proteomes" id="UP001341840"/>
    </source>
</evidence>
<dbReference type="Proteomes" id="UP001341840">
    <property type="component" value="Unassembled WGS sequence"/>
</dbReference>
<dbReference type="EMBL" id="JASCZI010000404">
    <property type="protein sequence ID" value="MED6111612.1"/>
    <property type="molecule type" value="Genomic_DNA"/>
</dbReference>
<reference evidence="1 2" key="1">
    <citation type="journal article" date="2023" name="Plants (Basel)">
        <title>Bridging the Gap: Combining Genomics and Transcriptomics Approaches to Understand Stylosanthes scabra, an Orphan Legume from the Brazilian Caatinga.</title>
        <authorList>
            <person name="Ferreira-Neto J.R.C."/>
            <person name="da Silva M.D."/>
            <person name="Binneck E."/>
            <person name="de Melo N.F."/>
            <person name="da Silva R.H."/>
            <person name="de Melo A.L.T.M."/>
            <person name="Pandolfi V."/>
            <person name="Bustamante F.O."/>
            <person name="Brasileiro-Vidal A.C."/>
            <person name="Benko-Iseppon A.M."/>
        </authorList>
    </citation>
    <scope>NUCLEOTIDE SEQUENCE [LARGE SCALE GENOMIC DNA]</scope>
    <source>
        <tissue evidence="1">Leaves</tissue>
    </source>
</reference>
<name>A0ABU6QJC1_9FABA</name>
<gene>
    <name evidence="1" type="ORF">PIB30_053815</name>
</gene>
<proteinExistence type="predicted"/>
<keyword evidence="2" id="KW-1185">Reference proteome</keyword>
<accession>A0ABU6QJC1</accession>
<protein>
    <submittedName>
        <fullName evidence="1">Uncharacterized protein</fullName>
    </submittedName>
</protein>
<evidence type="ECO:0000313" key="1">
    <source>
        <dbReference type="EMBL" id="MED6111612.1"/>
    </source>
</evidence>
<comment type="caution">
    <text evidence="1">The sequence shown here is derived from an EMBL/GenBank/DDBJ whole genome shotgun (WGS) entry which is preliminary data.</text>
</comment>
<organism evidence="1 2">
    <name type="scientific">Stylosanthes scabra</name>
    <dbReference type="NCBI Taxonomy" id="79078"/>
    <lineage>
        <taxon>Eukaryota</taxon>
        <taxon>Viridiplantae</taxon>
        <taxon>Streptophyta</taxon>
        <taxon>Embryophyta</taxon>
        <taxon>Tracheophyta</taxon>
        <taxon>Spermatophyta</taxon>
        <taxon>Magnoliopsida</taxon>
        <taxon>eudicotyledons</taxon>
        <taxon>Gunneridae</taxon>
        <taxon>Pentapetalae</taxon>
        <taxon>rosids</taxon>
        <taxon>fabids</taxon>
        <taxon>Fabales</taxon>
        <taxon>Fabaceae</taxon>
        <taxon>Papilionoideae</taxon>
        <taxon>50 kb inversion clade</taxon>
        <taxon>dalbergioids sensu lato</taxon>
        <taxon>Dalbergieae</taxon>
        <taxon>Pterocarpus clade</taxon>
        <taxon>Stylosanthes</taxon>
    </lineage>
</organism>
<sequence>MLPADLGSTLPTDFLPLFKKNKVTDGKFFWKPDNHRHHLRFLLERATDTASVPPIIHVVPKIACEKPSTVATAVFFSGRRHSLLAVVGLVAQPRSSTPGMCILHLVTHLLKVYPNPNSRNPYLLQQLSLQPLPPTAGAGAWKNIT</sequence>